<keyword evidence="1" id="KW-0472">Membrane</keyword>
<dbReference type="Pfam" id="PF10031">
    <property type="entry name" value="DUF2273"/>
    <property type="match status" value="1"/>
</dbReference>
<dbReference type="RefSeq" id="WP_022790949.1">
    <property type="nucleotide sequence ID" value="NZ_ATUU01000001.1"/>
</dbReference>
<dbReference type="AlphaFoldDB" id="A0A0R2FYJ4"/>
<proteinExistence type="predicted"/>
<name>A0A0R2FYJ4_9LACO</name>
<dbReference type="Proteomes" id="UP000051296">
    <property type="component" value="Unassembled WGS sequence"/>
</dbReference>
<dbReference type="PATRIC" id="fig|1123500.6.peg.358"/>
<dbReference type="eggNOG" id="COG5547">
    <property type="taxonomic scope" value="Bacteria"/>
</dbReference>
<dbReference type="EMBL" id="JQAX01000001">
    <property type="protein sequence ID" value="KRN33551.1"/>
    <property type="molecule type" value="Genomic_DNA"/>
</dbReference>
<evidence type="ECO:0000256" key="1">
    <source>
        <dbReference type="SAM" id="Phobius"/>
    </source>
</evidence>
<dbReference type="STRING" id="1123500.GCA_000420365_00147"/>
<organism evidence="2 3">
    <name type="scientific">Weissella halotolerans DSM 20190</name>
    <dbReference type="NCBI Taxonomy" id="1123500"/>
    <lineage>
        <taxon>Bacteria</taxon>
        <taxon>Bacillati</taxon>
        <taxon>Bacillota</taxon>
        <taxon>Bacilli</taxon>
        <taxon>Lactobacillales</taxon>
        <taxon>Lactobacillaceae</taxon>
        <taxon>Weissella</taxon>
    </lineage>
</organism>
<dbReference type="InParanoid" id="A0A0R2FYJ4"/>
<feature type="transmembrane region" description="Helical" evidence="1">
    <location>
        <begin position="34"/>
        <end position="50"/>
    </location>
</feature>
<sequence length="61" mass="6903">MKSFVQAYRLPLIGFGLGVVLAILFLVFGFWRTLLVILLALAGAGLGFYIQQHHLLDRFMH</sequence>
<accession>A0A0R2FYJ4</accession>
<keyword evidence="1" id="KW-1133">Transmembrane helix</keyword>
<comment type="caution">
    <text evidence="2">The sequence shown here is derived from an EMBL/GenBank/DDBJ whole genome shotgun (WGS) entry which is preliminary data.</text>
</comment>
<feature type="transmembrane region" description="Helical" evidence="1">
    <location>
        <begin position="7"/>
        <end position="28"/>
    </location>
</feature>
<evidence type="ECO:0000313" key="3">
    <source>
        <dbReference type="Proteomes" id="UP000051296"/>
    </source>
</evidence>
<gene>
    <name evidence="2" type="ORF">IV68_GL000357</name>
</gene>
<keyword evidence="1" id="KW-0812">Transmembrane</keyword>
<dbReference type="InterPro" id="IPR018730">
    <property type="entry name" value="DUF2273"/>
</dbReference>
<evidence type="ECO:0000313" key="2">
    <source>
        <dbReference type="EMBL" id="KRN33551.1"/>
    </source>
</evidence>
<protein>
    <recommendedName>
        <fullName evidence="4">Small integral membrane protein</fullName>
    </recommendedName>
</protein>
<evidence type="ECO:0008006" key="4">
    <source>
        <dbReference type="Google" id="ProtNLM"/>
    </source>
</evidence>
<keyword evidence="3" id="KW-1185">Reference proteome</keyword>
<reference evidence="2 3" key="1">
    <citation type="journal article" date="2015" name="Genome Announc.">
        <title>Expanding the biotechnology potential of lactobacilli through comparative genomics of 213 strains and associated genera.</title>
        <authorList>
            <person name="Sun Z."/>
            <person name="Harris H.M."/>
            <person name="McCann A."/>
            <person name="Guo C."/>
            <person name="Argimon S."/>
            <person name="Zhang W."/>
            <person name="Yang X."/>
            <person name="Jeffery I.B."/>
            <person name="Cooney J.C."/>
            <person name="Kagawa T.F."/>
            <person name="Liu W."/>
            <person name="Song Y."/>
            <person name="Salvetti E."/>
            <person name="Wrobel A."/>
            <person name="Rasinkangas P."/>
            <person name="Parkhill J."/>
            <person name="Rea M.C."/>
            <person name="O'Sullivan O."/>
            <person name="Ritari J."/>
            <person name="Douillard F.P."/>
            <person name="Paul Ross R."/>
            <person name="Yang R."/>
            <person name="Briner A.E."/>
            <person name="Felis G.E."/>
            <person name="de Vos W.M."/>
            <person name="Barrangou R."/>
            <person name="Klaenhammer T.R."/>
            <person name="Caufield P.W."/>
            <person name="Cui Y."/>
            <person name="Zhang H."/>
            <person name="O'Toole P.W."/>
        </authorList>
    </citation>
    <scope>NUCLEOTIDE SEQUENCE [LARGE SCALE GENOMIC DNA]</scope>
    <source>
        <strain evidence="2 3">DSM 20190</strain>
    </source>
</reference>